<sequence>MCQHKGMTMFAERVTAQGRPREGTVGTPGRDCGTHEKAVIVATGLLSDTQVATPMGWRAVEGLVAGDMVLTFDNGFREVTAVESAKIWTGDGLAPQDHWLVEMPANTLGNRTTLRLPPQQGVMVESDAAELLYGDPFSVIPALALEALPGVSRLPVRAKTRCVTLRFAEEEVVFSREGGLLHCPSSRDLLDLDGDRPQYEMLPLTLARDIVETLTLQEARASELCPVI</sequence>
<reference evidence="2 3" key="1">
    <citation type="journal article" date="2018" name="Nat. Biotechnol.">
        <title>A standardized bacterial taxonomy based on genome phylogeny substantially revises the tree of life.</title>
        <authorList>
            <person name="Parks D.H."/>
            <person name="Chuvochina M."/>
            <person name="Waite D.W."/>
            <person name="Rinke C."/>
            <person name="Skarshewski A."/>
            <person name="Chaumeil P.A."/>
            <person name="Hugenholtz P."/>
        </authorList>
    </citation>
    <scope>NUCLEOTIDE SEQUENCE [LARGE SCALE GENOMIC DNA]</scope>
    <source>
        <strain evidence="2">UBA9169</strain>
    </source>
</reference>
<name>A0A348W9C8_9RHOB</name>
<evidence type="ECO:0000259" key="1">
    <source>
        <dbReference type="Pfam" id="PF13403"/>
    </source>
</evidence>
<gene>
    <name evidence="2" type="ORF">DCS45_04575</name>
</gene>
<comment type="caution">
    <text evidence="2">The sequence shown here is derived from an EMBL/GenBank/DDBJ whole genome shotgun (WGS) entry which is preliminary data.</text>
</comment>
<evidence type="ECO:0000313" key="3">
    <source>
        <dbReference type="Proteomes" id="UP000264719"/>
    </source>
</evidence>
<evidence type="ECO:0000313" key="2">
    <source>
        <dbReference type="EMBL" id="HAR51140.1"/>
    </source>
</evidence>
<organism evidence="2 3">
    <name type="scientific">Roseovarius nubinhibens</name>
    <dbReference type="NCBI Taxonomy" id="314263"/>
    <lineage>
        <taxon>Bacteria</taxon>
        <taxon>Pseudomonadati</taxon>
        <taxon>Pseudomonadota</taxon>
        <taxon>Alphaproteobacteria</taxon>
        <taxon>Rhodobacterales</taxon>
        <taxon>Roseobacteraceae</taxon>
        <taxon>Roseovarius</taxon>
    </lineage>
</organism>
<proteinExistence type="predicted"/>
<dbReference type="Proteomes" id="UP000264719">
    <property type="component" value="Unassembled WGS sequence"/>
</dbReference>
<dbReference type="AlphaFoldDB" id="A0A348W9C8"/>
<dbReference type="InterPro" id="IPR036844">
    <property type="entry name" value="Hint_dom_sf"/>
</dbReference>
<protein>
    <recommendedName>
        <fullName evidence="1">Hedgehog/Intein (Hint) domain-containing protein</fullName>
    </recommendedName>
</protein>
<dbReference type="Pfam" id="PF13403">
    <property type="entry name" value="Hint_2"/>
    <property type="match status" value="1"/>
</dbReference>
<feature type="domain" description="Hedgehog/Intein (Hint)" evidence="1">
    <location>
        <begin position="45"/>
        <end position="175"/>
    </location>
</feature>
<dbReference type="EMBL" id="DMVW01000047">
    <property type="protein sequence ID" value="HAR51140.1"/>
    <property type="molecule type" value="Genomic_DNA"/>
</dbReference>
<dbReference type="InterPro" id="IPR028992">
    <property type="entry name" value="Hedgehog/Intein_dom"/>
</dbReference>
<dbReference type="SUPFAM" id="SSF51294">
    <property type="entry name" value="Hedgehog/intein (Hint) domain"/>
    <property type="match status" value="1"/>
</dbReference>
<accession>A0A348W9C8</accession>